<organism evidence="1 2">
    <name type="scientific">Coprinopsis cinerea (strain Okayama-7 / 130 / ATCC MYA-4618 / FGSC 9003)</name>
    <name type="common">Inky cap fungus</name>
    <name type="synonym">Hormographiella aspergillata</name>
    <dbReference type="NCBI Taxonomy" id="240176"/>
    <lineage>
        <taxon>Eukaryota</taxon>
        <taxon>Fungi</taxon>
        <taxon>Dikarya</taxon>
        <taxon>Basidiomycota</taxon>
        <taxon>Agaricomycotina</taxon>
        <taxon>Agaricomycetes</taxon>
        <taxon>Agaricomycetidae</taxon>
        <taxon>Agaricales</taxon>
        <taxon>Agaricineae</taxon>
        <taxon>Psathyrellaceae</taxon>
        <taxon>Coprinopsis</taxon>
    </lineage>
</organism>
<dbReference type="KEGG" id="cci:CC1G_15114"/>
<reference evidence="1 2" key="1">
    <citation type="journal article" date="2010" name="Proc. Natl. Acad. Sci. U.S.A.">
        <title>Insights into evolution of multicellular fungi from the assembled chromosomes of the mushroom Coprinopsis cinerea (Coprinus cinereus).</title>
        <authorList>
            <person name="Stajich J.E."/>
            <person name="Wilke S.K."/>
            <person name="Ahren D."/>
            <person name="Au C.H."/>
            <person name="Birren B.W."/>
            <person name="Borodovsky M."/>
            <person name="Burns C."/>
            <person name="Canback B."/>
            <person name="Casselton L.A."/>
            <person name="Cheng C.K."/>
            <person name="Deng J."/>
            <person name="Dietrich F.S."/>
            <person name="Fargo D.C."/>
            <person name="Farman M.L."/>
            <person name="Gathman A.C."/>
            <person name="Goldberg J."/>
            <person name="Guigo R."/>
            <person name="Hoegger P.J."/>
            <person name="Hooker J.B."/>
            <person name="Huggins A."/>
            <person name="James T.Y."/>
            <person name="Kamada T."/>
            <person name="Kilaru S."/>
            <person name="Kodira C."/>
            <person name="Kues U."/>
            <person name="Kupfer D."/>
            <person name="Kwan H.S."/>
            <person name="Lomsadze A."/>
            <person name="Li W."/>
            <person name="Lilly W.W."/>
            <person name="Ma L.J."/>
            <person name="Mackey A.J."/>
            <person name="Manning G."/>
            <person name="Martin F."/>
            <person name="Muraguchi H."/>
            <person name="Natvig D.O."/>
            <person name="Palmerini H."/>
            <person name="Ramesh M.A."/>
            <person name="Rehmeyer C.J."/>
            <person name="Roe B.A."/>
            <person name="Shenoy N."/>
            <person name="Stanke M."/>
            <person name="Ter-Hovhannisyan V."/>
            <person name="Tunlid A."/>
            <person name="Velagapudi R."/>
            <person name="Vision T.J."/>
            <person name="Zeng Q."/>
            <person name="Zolan M.E."/>
            <person name="Pukkila P.J."/>
        </authorList>
    </citation>
    <scope>NUCLEOTIDE SEQUENCE [LARGE SCALE GENOMIC DNA]</scope>
    <source>
        <strain evidence="2">Okayama-7 / 130 / ATCC MYA-4618 / FGSC 9003</strain>
    </source>
</reference>
<name>D6RPK4_COPC7</name>
<sequence>MPKPLSYATLSPDEWESFHEFLSVRLQLAFTAFARDETGRLWKACRTQFTEEFLQALHFVGLSRMFHAGLSIGRFTAKLIEDWDVMFDEVEQGRMPDFSRAEGWVMDSQAFHEAMPLAWWKDVAADPAASGTPYDDSAAMSAWMSYCNYLRSRVPPVGYMEDYADALTFCVQDLAGYPDGAADMLDHTAQQVIPALQEAVNRISDICLYPLYLDWYKIGNRQATQTRRRENLAK</sequence>
<comment type="caution">
    <text evidence="1">The sequence shown here is derived from an EMBL/GenBank/DDBJ whole genome shotgun (WGS) entry which is preliminary data.</text>
</comment>
<evidence type="ECO:0000313" key="1">
    <source>
        <dbReference type="EMBL" id="EFI26979.1"/>
    </source>
</evidence>
<evidence type="ECO:0000313" key="2">
    <source>
        <dbReference type="Proteomes" id="UP000001861"/>
    </source>
</evidence>
<proteinExistence type="predicted"/>
<dbReference type="RefSeq" id="XP_002910473.1">
    <property type="nucleotide sequence ID" value="XM_002910427.1"/>
</dbReference>
<dbReference type="HOGENOM" id="CLU_103415_0_0_1"/>
<dbReference type="GeneID" id="9379748"/>
<dbReference type="AlphaFoldDB" id="D6RPK4"/>
<gene>
    <name evidence="1" type="ORF">CC1G_15114</name>
</gene>
<dbReference type="VEuPathDB" id="FungiDB:CC1G_15114"/>
<keyword evidence="2" id="KW-1185">Reference proteome</keyword>
<dbReference type="Proteomes" id="UP000001861">
    <property type="component" value="Unassembled WGS sequence"/>
</dbReference>
<accession>D6RPK4</accession>
<protein>
    <submittedName>
        <fullName evidence="1">Uncharacterized protein</fullName>
    </submittedName>
</protein>
<dbReference type="InParanoid" id="D6RPK4"/>
<dbReference type="EMBL" id="AACS02000009">
    <property type="protein sequence ID" value="EFI26979.1"/>
    <property type="molecule type" value="Genomic_DNA"/>
</dbReference>